<name>A0A9D1LBD7_9CLOT</name>
<comment type="caution">
    <text evidence="2">The sequence shown here is derived from an EMBL/GenBank/DDBJ whole genome shotgun (WGS) entry which is preliminary data.</text>
</comment>
<evidence type="ECO:0000313" key="2">
    <source>
        <dbReference type="EMBL" id="HIU30202.1"/>
    </source>
</evidence>
<accession>A0A9D1LBD7</accession>
<evidence type="ECO:0000256" key="1">
    <source>
        <dbReference type="SAM" id="Phobius"/>
    </source>
</evidence>
<dbReference type="Proteomes" id="UP000824089">
    <property type="component" value="Unassembled WGS sequence"/>
</dbReference>
<protein>
    <submittedName>
        <fullName evidence="2">Uncharacterized protein</fullName>
    </submittedName>
</protein>
<evidence type="ECO:0000313" key="3">
    <source>
        <dbReference type="Proteomes" id="UP000824089"/>
    </source>
</evidence>
<feature type="transmembrane region" description="Helical" evidence="1">
    <location>
        <begin position="6"/>
        <end position="25"/>
    </location>
</feature>
<keyword evidence="1" id="KW-1133">Transmembrane helix</keyword>
<sequence>MDKIISEIIIGAVILTLLVSVIPIYRSSAQLVRSAGEKMDENENIKEVTLGRLPAAGDFSSGRYLLELLDYCADRYQFLVSVKFSDKTYQFREENYTEAADVIKNDMLFVLSDVKKEDAFLALYFSYQSADGERNEA</sequence>
<reference evidence="2" key="2">
    <citation type="journal article" date="2021" name="PeerJ">
        <title>Extensive microbial diversity within the chicken gut microbiome revealed by metagenomics and culture.</title>
        <authorList>
            <person name="Gilroy R."/>
            <person name="Ravi A."/>
            <person name="Getino M."/>
            <person name="Pursley I."/>
            <person name="Horton D.L."/>
            <person name="Alikhan N.F."/>
            <person name="Baker D."/>
            <person name="Gharbi K."/>
            <person name="Hall N."/>
            <person name="Watson M."/>
            <person name="Adriaenssens E.M."/>
            <person name="Foster-Nyarko E."/>
            <person name="Jarju S."/>
            <person name="Secka A."/>
            <person name="Antonio M."/>
            <person name="Oren A."/>
            <person name="Chaudhuri R.R."/>
            <person name="La Ragione R."/>
            <person name="Hildebrand F."/>
            <person name="Pallen M.J."/>
        </authorList>
    </citation>
    <scope>NUCLEOTIDE SEQUENCE</scope>
    <source>
        <strain evidence="2">CHK195-4489</strain>
    </source>
</reference>
<dbReference type="AlphaFoldDB" id="A0A9D1LBD7"/>
<proteinExistence type="predicted"/>
<gene>
    <name evidence="2" type="ORF">IAD50_07905</name>
</gene>
<keyword evidence="1" id="KW-0812">Transmembrane</keyword>
<keyword evidence="1" id="KW-0472">Membrane</keyword>
<dbReference type="EMBL" id="DVMM01000171">
    <property type="protein sequence ID" value="HIU30202.1"/>
    <property type="molecule type" value="Genomic_DNA"/>
</dbReference>
<organism evidence="2 3">
    <name type="scientific">Candidatus Egerieisoma faecipullorum</name>
    <dbReference type="NCBI Taxonomy" id="2840963"/>
    <lineage>
        <taxon>Bacteria</taxon>
        <taxon>Bacillati</taxon>
        <taxon>Bacillota</taxon>
        <taxon>Clostridia</taxon>
        <taxon>Eubacteriales</taxon>
        <taxon>Clostridiaceae</taxon>
        <taxon>Clostridiaceae incertae sedis</taxon>
        <taxon>Candidatus Egerieisoma</taxon>
    </lineage>
</organism>
<reference evidence="2" key="1">
    <citation type="submission" date="2020-10" db="EMBL/GenBank/DDBJ databases">
        <authorList>
            <person name="Gilroy R."/>
        </authorList>
    </citation>
    <scope>NUCLEOTIDE SEQUENCE</scope>
    <source>
        <strain evidence="2">CHK195-4489</strain>
    </source>
</reference>